<organism evidence="14">
    <name type="scientific">Tanacetum cinerariifolium</name>
    <name type="common">Dalmatian daisy</name>
    <name type="synonym">Chrysanthemum cinerariifolium</name>
    <dbReference type="NCBI Taxonomy" id="118510"/>
    <lineage>
        <taxon>Eukaryota</taxon>
        <taxon>Viridiplantae</taxon>
        <taxon>Streptophyta</taxon>
        <taxon>Embryophyta</taxon>
        <taxon>Tracheophyta</taxon>
        <taxon>Spermatophyta</taxon>
        <taxon>Magnoliopsida</taxon>
        <taxon>eudicotyledons</taxon>
        <taxon>Gunneridae</taxon>
        <taxon>Pentapetalae</taxon>
        <taxon>asterids</taxon>
        <taxon>campanulids</taxon>
        <taxon>Asterales</taxon>
        <taxon>Asteraceae</taxon>
        <taxon>Asteroideae</taxon>
        <taxon>Anthemideae</taxon>
        <taxon>Anthemidinae</taxon>
        <taxon>Tanacetum</taxon>
    </lineage>
</organism>
<dbReference type="InterPro" id="IPR050634">
    <property type="entry name" value="DNA_Topoisomerase_II"/>
</dbReference>
<dbReference type="SMART" id="SM00433">
    <property type="entry name" value="TOP2c"/>
    <property type="match status" value="1"/>
</dbReference>
<keyword evidence="10 12" id="KW-0238">DNA-binding</keyword>
<dbReference type="Pfam" id="PF16898">
    <property type="entry name" value="TOPRIM_C"/>
    <property type="match status" value="1"/>
</dbReference>
<dbReference type="InterPro" id="IPR036890">
    <property type="entry name" value="HATPase_C_sf"/>
</dbReference>
<dbReference type="GO" id="GO:0006265">
    <property type="term" value="P:DNA topological change"/>
    <property type="evidence" value="ECO:0007669"/>
    <property type="project" value="InterPro"/>
</dbReference>
<evidence type="ECO:0000256" key="4">
    <source>
        <dbReference type="ARBA" id="ARBA00011080"/>
    </source>
</evidence>
<evidence type="ECO:0000259" key="13">
    <source>
        <dbReference type="PROSITE" id="PS52040"/>
    </source>
</evidence>
<keyword evidence="11 14" id="KW-0413">Isomerase</keyword>
<dbReference type="InterPro" id="IPR014721">
    <property type="entry name" value="Ribsml_uS5_D2-typ_fold_subgr"/>
</dbReference>
<dbReference type="GO" id="GO:0003918">
    <property type="term" value="F:DNA topoisomerase type II (double strand cut, ATP-hydrolyzing) activity"/>
    <property type="evidence" value="ECO:0007669"/>
    <property type="project" value="UniProtKB-EC"/>
</dbReference>
<dbReference type="GO" id="GO:0005524">
    <property type="term" value="F:ATP binding"/>
    <property type="evidence" value="ECO:0007669"/>
    <property type="project" value="UniProtKB-KW"/>
</dbReference>
<evidence type="ECO:0000256" key="5">
    <source>
        <dbReference type="ARBA" id="ARBA00012895"/>
    </source>
</evidence>
<evidence type="ECO:0000256" key="10">
    <source>
        <dbReference type="ARBA" id="ARBA00023125"/>
    </source>
</evidence>
<protein>
    <recommendedName>
        <fullName evidence="5">DNA topoisomerase (ATP-hydrolyzing)</fullName>
        <ecNumber evidence="5">5.6.2.2</ecNumber>
    </recommendedName>
</protein>
<dbReference type="SUPFAM" id="SSF54211">
    <property type="entry name" value="Ribosomal protein S5 domain 2-like"/>
    <property type="match status" value="1"/>
</dbReference>
<dbReference type="InterPro" id="IPR013760">
    <property type="entry name" value="Topo_IIA-like_dom_sf"/>
</dbReference>
<dbReference type="GO" id="GO:0005634">
    <property type="term" value="C:nucleus"/>
    <property type="evidence" value="ECO:0007669"/>
    <property type="project" value="TreeGrafter"/>
</dbReference>
<comment type="similarity">
    <text evidence="4">Belongs to the type II topoisomerase family.</text>
</comment>
<dbReference type="InterPro" id="IPR013759">
    <property type="entry name" value="Topo_IIA_B_C"/>
</dbReference>
<dbReference type="PANTHER" id="PTHR10169">
    <property type="entry name" value="DNA TOPOISOMERASE/GYRASE"/>
    <property type="match status" value="1"/>
</dbReference>
<evidence type="ECO:0000256" key="3">
    <source>
        <dbReference type="ARBA" id="ARBA00001946"/>
    </source>
</evidence>
<keyword evidence="8" id="KW-0460">Magnesium</keyword>
<keyword evidence="9" id="KW-0799">Topoisomerase</keyword>
<dbReference type="Gene3D" id="3.90.199.10">
    <property type="entry name" value="Topoisomerase II, domain 5"/>
    <property type="match status" value="1"/>
</dbReference>
<gene>
    <name evidence="14" type="ORF">Tci_033300</name>
</gene>
<dbReference type="InterPro" id="IPR013758">
    <property type="entry name" value="Topo_IIA_A/C_ab"/>
</dbReference>
<comment type="cofactor">
    <cofactor evidence="3">
        <name>Mg(2+)</name>
        <dbReference type="ChEBI" id="CHEBI:18420"/>
    </cofactor>
</comment>
<evidence type="ECO:0000256" key="11">
    <source>
        <dbReference type="ARBA" id="ARBA00023235"/>
    </source>
</evidence>
<comment type="catalytic activity">
    <reaction evidence="1">
        <text>ATP-dependent breakage, passage and rejoining of double-stranded DNA.</text>
        <dbReference type="EC" id="5.6.2.2"/>
    </reaction>
</comment>
<dbReference type="InterPro" id="IPR031660">
    <property type="entry name" value="TOPRIM_C"/>
</dbReference>
<dbReference type="SMART" id="SM00434">
    <property type="entry name" value="TOP4c"/>
    <property type="match status" value="1"/>
</dbReference>
<evidence type="ECO:0000256" key="1">
    <source>
        <dbReference type="ARBA" id="ARBA00000185"/>
    </source>
</evidence>
<dbReference type="SUPFAM" id="SSF56719">
    <property type="entry name" value="Type II DNA topoisomerase"/>
    <property type="match status" value="2"/>
</dbReference>
<dbReference type="InterPro" id="IPR001241">
    <property type="entry name" value="Topo_IIA"/>
</dbReference>
<evidence type="ECO:0000256" key="2">
    <source>
        <dbReference type="ARBA" id="ARBA00001913"/>
    </source>
</evidence>
<keyword evidence="6" id="KW-0547">Nucleotide-binding</keyword>
<dbReference type="InterPro" id="IPR002205">
    <property type="entry name" value="Topo_IIA_dom_A"/>
</dbReference>
<dbReference type="EC" id="5.6.2.2" evidence="5"/>
<evidence type="ECO:0000313" key="14">
    <source>
        <dbReference type="EMBL" id="GEU61322.1"/>
    </source>
</evidence>
<dbReference type="Gene3D" id="3.30.1360.40">
    <property type="match status" value="1"/>
</dbReference>
<dbReference type="Gene3D" id="3.30.230.10">
    <property type="match status" value="1"/>
</dbReference>
<dbReference type="PANTHER" id="PTHR10169:SF38">
    <property type="entry name" value="DNA TOPOISOMERASE 2"/>
    <property type="match status" value="1"/>
</dbReference>
<reference evidence="14" key="1">
    <citation type="journal article" date="2019" name="Sci. Rep.">
        <title>Draft genome of Tanacetum cinerariifolium, the natural source of mosquito coil.</title>
        <authorList>
            <person name="Yamashiro T."/>
            <person name="Shiraishi A."/>
            <person name="Satake H."/>
            <person name="Nakayama K."/>
        </authorList>
    </citation>
    <scope>NUCLEOTIDE SEQUENCE</scope>
</reference>
<dbReference type="FunFam" id="3.90.199.10:FF:000002">
    <property type="entry name" value="DNA topoisomerase 2"/>
    <property type="match status" value="1"/>
</dbReference>
<evidence type="ECO:0000256" key="9">
    <source>
        <dbReference type="ARBA" id="ARBA00023029"/>
    </source>
</evidence>
<dbReference type="AlphaFoldDB" id="A0A6L2LLD1"/>
<dbReference type="InterPro" id="IPR001154">
    <property type="entry name" value="TopoII_euk"/>
</dbReference>
<dbReference type="Pfam" id="PF00521">
    <property type="entry name" value="DNA_topoisoIV"/>
    <property type="match status" value="1"/>
</dbReference>
<evidence type="ECO:0000256" key="8">
    <source>
        <dbReference type="ARBA" id="ARBA00022842"/>
    </source>
</evidence>
<evidence type="ECO:0000256" key="7">
    <source>
        <dbReference type="ARBA" id="ARBA00022840"/>
    </source>
</evidence>
<dbReference type="GO" id="GO:0000712">
    <property type="term" value="P:resolution of meiotic recombination intermediates"/>
    <property type="evidence" value="ECO:0007669"/>
    <property type="project" value="TreeGrafter"/>
</dbReference>
<evidence type="ECO:0000256" key="12">
    <source>
        <dbReference type="PROSITE-ProRule" id="PRU01384"/>
    </source>
</evidence>
<dbReference type="Gene3D" id="3.30.565.10">
    <property type="entry name" value="Histidine kinase-like ATPase, C-terminal domain"/>
    <property type="match status" value="1"/>
</dbReference>
<proteinExistence type="inferred from homology"/>
<comment type="caution">
    <text evidence="14">The sequence shown here is derived from an EMBL/GenBank/DDBJ whole genome shotgun (WGS) entry which is preliminary data.</text>
</comment>
<evidence type="ECO:0000256" key="6">
    <source>
        <dbReference type="ARBA" id="ARBA00022741"/>
    </source>
</evidence>
<dbReference type="GO" id="GO:0000819">
    <property type="term" value="P:sister chromatid segregation"/>
    <property type="evidence" value="ECO:0007669"/>
    <property type="project" value="TreeGrafter"/>
</dbReference>
<sequence>MNHVKVTINVARITVWNNGDSIPFDIDGVFADLDNYTKELVWADDEDGDAIELTFDKMKIGERKYWLRAHQAGDSKKHVRYRDFINKEFFVFSNQISIPSIVDGLNLGQRKILFCAFKKPIIEAIQVSKFNGYVSVHSAYHHGNTSLVDTIIGMAQNYVGSNNINLLQPNGQFGTRLMIIQVPDIFSLTQLSPITRYIFHKADEHLLNYLNDDGQSIEPAWFIPIIPMILVNGGEGIGTGWSSFIPKYNPRDIIANLIRLLNGEAMVPMIPWYKWFKGRIRKEKSGYTTRGVIEEIEGENALKITELPVRMCTRKYEEILQAYTACNDAENVHFKITMTEDQMNTAKKEGLWKKFKLTTTLSTANMHLFDEDGVIKKYDTPEQNAAADNKHRDTKVTNIKVDIDVSNNWISVWTNTLYMDVVNATESFWGSSSSSESRLFLTEGVVETFDMNHDALYKRVFTRNECKHTKVDYKSMQSWTMVSFTPDLSKFGMDRLEEDTVSLMKRRVFDLAGCLGKGVKVVELAGTCALPRTFEDYVKLYLETSSIYEKVNDRLEICVGISDGHFEQVSFINNFATMNGGPHRCVLSAVGQVYYGMFPLRCKLPNVKRKSRKLEKNAQIQNFKKILGLEDGKTYKNVKELRYGHLLNKRKPKSLCSLIK</sequence>
<keyword evidence="7" id="KW-0067">ATP-binding</keyword>
<dbReference type="EMBL" id="BKCJ010004484">
    <property type="protein sequence ID" value="GEU61322.1"/>
    <property type="molecule type" value="Genomic_DNA"/>
</dbReference>
<dbReference type="PROSITE" id="PS52040">
    <property type="entry name" value="TOPO_IIA"/>
    <property type="match status" value="1"/>
</dbReference>
<dbReference type="InterPro" id="IPR020568">
    <property type="entry name" value="Ribosomal_Su5_D2-typ_SF"/>
</dbReference>
<dbReference type="GO" id="GO:0003677">
    <property type="term" value="F:DNA binding"/>
    <property type="evidence" value="ECO:0007669"/>
    <property type="project" value="UniProtKB-UniRule"/>
</dbReference>
<name>A0A6L2LLD1_TANCI</name>
<comment type="caution">
    <text evidence="12">Lacks conserved residue(s) required for the propagation of feature annotation.</text>
</comment>
<dbReference type="SUPFAM" id="SSF55874">
    <property type="entry name" value="ATPase domain of HSP90 chaperone/DNA topoisomerase II/histidine kinase"/>
    <property type="match status" value="1"/>
</dbReference>
<dbReference type="Gene3D" id="3.40.50.670">
    <property type="match status" value="2"/>
</dbReference>
<comment type="cofactor">
    <cofactor evidence="2">
        <name>Ca(2+)</name>
        <dbReference type="ChEBI" id="CHEBI:29108"/>
    </cofactor>
</comment>
<dbReference type="PRINTS" id="PR01158">
    <property type="entry name" value="TOPISMRASEII"/>
</dbReference>
<accession>A0A6L2LLD1</accession>
<feature type="domain" description="Topo IIA-type catalytic" evidence="13">
    <location>
        <begin position="98"/>
        <end position="318"/>
    </location>
</feature>